<comment type="caution">
    <text evidence="6">The sequence shown here is derived from an EMBL/GenBank/DDBJ whole genome shotgun (WGS) entry which is preliminary data.</text>
</comment>
<sequence>MSEEMKETDVREEAVETMADYAAELEASFKRVKEGDVLTGTVISVDEDKVTLDLKYYAEGIIDKENISNDPEFNLLREIQPGDEITATVINANDREGNVVLSKKLASDQKAWETLDGLLKDRTIVNVKIAEIVKGGAVAYLEGIRGFIPASKLAGEYVEDLEEYNGKTIEVTVITADEENNKLVLSGKEPALMKQKEETNKKIAKCEVGSIMEGTVDNIKDYGAFINLENGLSGLLHISQISTQRIKHPGVVLKEGQTVKVKIISIADNKISLSMKALQEVEEANEEVFDYKEEGSAFTGLSALLKGLKF</sequence>
<protein>
    <submittedName>
        <fullName evidence="6">Small subunit ribosomal protein S1</fullName>
    </submittedName>
</protein>
<dbReference type="PRINTS" id="PR00681">
    <property type="entry name" value="RIBOSOMALS1"/>
</dbReference>
<gene>
    <name evidence="6" type="ORF">H171_4244</name>
</gene>
<dbReference type="Proteomes" id="UP000231092">
    <property type="component" value="Unassembled WGS sequence"/>
</dbReference>
<dbReference type="Gene3D" id="2.40.50.140">
    <property type="entry name" value="Nucleic acid-binding proteins"/>
    <property type="match status" value="3"/>
</dbReference>
<keyword evidence="3" id="KW-0687">Ribonucleoprotein</keyword>
<dbReference type="GO" id="GO:0003735">
    <property type="term" value="F:structural constituent of ribosome"/>
    <property type="evidence" value="ECO:0007669"/>
    <property type="project" value="TreeGrafter"/>
</dbReference>
<evidence type="ECO:0000256" key="1">
    <source>
        <dbReference type="ARBA" id="ARBA00006767"/>
    </source>
</evidence>
<dbReference type="OrthoDB" id="9810507at2"/>
<evidence type="ECO:0000313" key="7">
    <source>
        <dbReference type="Proteomes" id="UP000231092"/>
    </source>
</evidence>
<evidence type="ECO:0000259" key="5">
    <source>
        <dbReference type="PROSITE" id="PS50126"/>
    </source>
</evidence>
<dbReference type="RefSeq" id="WP_100306866.1">
    <property type="nucleotide sequence ID" value="NZ_PGET01000001.1"/>
</dbReference>
<dbReference type="GO" id="GO:0003729">
    <property type="term" value="F:mRNA binding"/>
    <property type="evidence" value="ECO:0007669"/>
    <property type="project" value="TreeGrafter"/>
</dbReference>
<dbReference type="CDD" id="cd04465">
    <property type="entry name" value="S1_RPS1_repeat_ec2_hs2"/>
    <property type="match status" value="1"/>
</dbReference>
<dbReference type="SUPFAM" id="SSF50249">
    <property type="entry name" value="Nucleic acid-binding proteins"/>
    <property type="match status" value="3"/>
</dbReference>
<dbReference type="Pfam" id="PF00575">
    <property type="entry name" value="S1"/>
    <property type="match status" value="3"/>
</dbReference>
<evidence type="ECO:0000313" key="6">
    <source>
        <dbReference type="EMBL" id="PJJ30636.1"/>
    </source>
</evidence>
<reference evidence="6 7" key="1">
    <citation type="submission" date="2017-11" db="EMBL/GenBank/DDBJ databases">
        <title>Understudied soil microbes with underappreciated capabilities: Untangling the Clostridium saccharolyticum group.</title>
        <authorList>
            <person name="Leschine S."/>
        </authorList>
    </citation>
    <scope>NUCLEOTIDE SEQUENCE [LARGE SCALE GENOMIC DNA]</scope>
    <source>
        <strain evidence="6 7">18A</strain>
    </source>
</reference>
<dbReference type="FunFam" id="2.40.50.140:FF:000103">
    <property type="entry name" value="protein RRP5 homolog"/>
    <property type="match status" value="1"/>
</dbReference>
<evidence type="ECO:0000256" key="3">
    <source>
        <dbReference type="ARBA" id="ARBA00023274"/>
    </source>
</evidence>
<dbReference type="InterPro" id="IPR050437">
    <property type="entry name" value="Ribos_protein_bS1-like"/>
</dbReference>
<dbReference type="PROSITE" id="PS50126">
    <property type="entry name" value="S1"/>
    <property type="match status" value="3"/>
</dbReference>
<proteinExistence type="inferred from homology"/>
<dbReference type="PANTHER" id="PTHR10724">
    <property type="entry name" value="30S RIBOSOMAL PROTEIN S1"/>
    <property type="match status" value="1"/>
</dbReference>
<dbReference type="EMBL" id="PGET01000001">
    <property type="protein sequence ID" value="PJJ30636.1"/>
    <property type="molecule type" value="Genomic_DNA"/>
</dbReference>
<feature type="domain" description="S1 motif" evidence="5">
    <location>
        <begin position="209"/>
        <end position="276"/>
    </location>
</feature>
<comment type="function">
    <text evidence="4">Binds mRNA; thus facilitating recognition of the initiation point. It is needed to translate mRNA with a short Shine-Dalgarno (SD) purine-rich sequence.</text>
</comment>
<dbReference type="InterPro" id="IPR035104">
    <property type="entry name" value="Ribosomal_protein_S1-like"/>
</dbReference>
<dbReference type="PANTHER" id="PTHR10724:SF7">
    <property type="entry name" value="SMALL RIBOSOMAL SUBUNIT PROTEIN BS1C"/>
    <property type="match status" value="1"/>
</dbReference>
<evidence type="ECO:0000256" key="2">
    <source>
        <dbReference type="ARBA" id="ARBA00022980"/>
    </source>
</evidence>
<dbReference type="GO" id="GO:0022627">
    <property type="term" value="C:cytosolic small ribosomal subunit"/>
    <property type="evidence" value="ECO:0007669"/>
    <property type="project" value="TreeGrafter"/>
</dbReference>
<comment type="similarity">
    <text evidence="1">Belongs to the bacterial ribosomal protein bS1 family.</text>
</comment>
<dbReference type="InterPro" id="IPR012340">
    <property type="entry name" value="NA-bd_OB-fold"/>
</dbReference>
<organism evidence="6 7">
    <name type="scientific">[Clostridium] celerecrescens 18A</name>
    <dbReference type="NCBI Taxonomy" id="1286362"/>
    <lineage>
        <taxon>Bacteria</taxon>
        <taxon>Bacillati</taxon>
        <taxon>Bacillota</taxon>
        <taxon>Clostridia</taxon>
        <taxon>Lachnospirales</taxon>
        <taxon>Lachnospiraceae</taxon>
        <taxon>Lacrimispora</taxon>
    </lineage>
</organism>
<dbReference type="AlphaFoldDB" id="A0A2M8ZB25"/>
<dbReference type="CDD" id="cd05687">
    <property type="entry name" value="S1_RPS1_repeat_ec1_hs1"/>
    <property type="match status" value="1"/>
</dbReference>
<feature type="domain" description="S1 motif" evidence="5">
    <location>
        <begin position="122"/>
        <end position="188"/>
    </location>
</feature>
<dbReference type="InterPro" id="IPR003029">
    <property type="entry name" value="S1_domain"/>
</dbReference>
<evidence type="ECO:0000256" key="4">
    <source>
        <dbReference type="ARBA" id="ARBA00025604"/>
    </source>
</evidence>
<keyword evidence="2 6" id="KW-0689">Ribosomal protein</keyword>
<accession>A0A2M8ZB25</accession>
<dbReference type="SMART" id="SM00316">
    <property type="entry name" value="S1"/>
    <property type="match status" value="3"/>
</dbReference>
<dbReference type="GO" id="GO:0006412">
    <property type="term" value="P:translation"/>
    <property type="evidence" value="ECO:0007669"/>
    <property type="project" value="TreeGrafter"/>
</dbReference>
<name>A0A2M8ZB25_9FIRM</name>
<feature type="domain" description="S1 motif" evidence="5">
    <location>
        <begin position="35"/>
        <end position="104"/>
    </location>
</feature>